<reference evidence="6" key="2">
    <citation type="journal article" date="2021" name="PeerJ">
        <title>Extensive microbial diversity within the chicken gut microbiome revealed by metagenomics and culture.</title>
        <authorList>
            <person name="Gilroy R."/>
            <person name="Ravi A."/>
            <person name="Getino M."/>
            <person name="Pursley I."/>
            <person name="Horton D.L."/>
            <person name="Alikhan N.F."/>
            <person name="Baker D."/>
            <person name="Gharbi K."/>
            <person name="Hall N."/>
            <person name="Watson M."/>
            <person name="Adriaenssens E.M."/>
            <person name="Foster-Nyarko E."/>
            <person name="Jarju S."/>
            <person name="Secka A."/>
            <person name="Antonio M."/>
            <person name="Oren A."/>
            <person name="Chaudhuri R.R."/>
            <person name="La Ragione R."/>
            <person name="Hildebrand F."/>
            <person name="Pallen M.J."/>
        </authorList>
    </citation>
    <scope>NUCLEOTIDE SEQUENCE</scope>
    <source>
        <strain evidence="6">CHK188-20938</strain>
    </source>
</reference>
<dbReference type="InterPro" id="IPR001647">
    <property type="entry name" value="HTH_TetR"/>
</dbReference>
<keyword evidence="3" id="KW-0804">Transcription</keyword>
<dbReference type="GO" id="GO:0000976">
    <property type="term" value="F:transcription cis-regulatory region binding"/>
    <property type="evidence" value="ECO:0007669"/>
    <property type="project" value="TreeGrafter"/>
</dbReference>
<dbReference type="GO" id="GO:0003700">
    <property type="term" value="F:DNA-binding transcription factor activity"/>
    <property type="evidence" value="ECO:0007669"/>
    <property type="project" value="TreeGrafter"/>
</dbReference>
<keyword evidence="1" id="KW-0805">Transcription regulation</keyword>
<dbReference type="PROSITE" id="PS01081">
    <property type="entry name" value="HTH_TETR_1"/>
    <property type="match status" value="1"/>
</dbReference>
<dbReference type="SUPFAM" id="SSF46689">
    <property type="entry name" value="Homeodomain-like"/>
    <property type="match status" value="1"/>
</dbReference>
<dbReference type="PRINTS" id="PR00455">
    <property type="entry name" value="HTHTETR"/>
</dbReference>
<proteinExistence type="predicted"/>
<dbReference type="InterPro" id="IPR036271">
    <property type="entry name" value="Tet_transcr_reg_TetR-rel_C_sf"/>
</dbReference>
<gene>
    <name evidence="6" type="ORF">IAB71_02710</name>
</gene>
<dbReference type="InterPro" id="IPR049149">
    <property type="entry name" value="TetR/AcrR_C"/>
</dbReference>
<evidence type="ECO:0000256" key="1">
    <source>
        <dbReference type="ARBA" id="ARBA00023015"/>
    </source>
</evidence>
<dbReference type="PROSITE" id="PS50977">
    <property type="entry name" value="HTH_TETR_2"/>
    <property type="match status" value="1"/>
</dbReference>
<dbReference type="Proteomes" id="UP000824169">
    <property type="component" value="Unassembled WGS sequence"/>
</dbReference>
<dbReference type="SUPFAM" id="SSF48498">
    <property type="entry name" value="Tetracyclin repressor-like, C-terminal domain"/>
    <property type="match status" value="1"/>
</dbReference>
<feature type="DNA-binding region" description="H-T-H motif" evidence="4">
    <location>
        <begin position="27"/>
        <end position="46"/>
    </location>
</feature>
<dbReference type="InterPro" id="IPR023772">
    <property type="entry name" value="DNA-bd_HTH_TetR-type_CS"/>
</dbReference>
<dbReference type="AlphaFoldDB" id="A0A9D1P1E2"/>
<dbReference type="PANTHER" id="PTHR30055:SF234">
    <property type="entry name" value="HTH-TYPE TRANSCRIPTIONAL REGULATOR BETI"/>
    <property type="match status" value="1"/>
</dbReference>
<dbReference type="Pfam" id="PF21303">
    <property type="entry name" value="TetR_C_39"/>
    <property type="match status" value="1"/>
</dbReference>
<evidence type="ECO:0000256" key="4">
    <source>
        <dbReference type="PROSITE-ProRule" id="PRU00335"/>
    </source>
</evidence>
<dbReference type="Gene3D" id="1.10.357.10">
    <property type="entry name" value="Tetracycline Repressor, domain 2"/>
    <property type="match status" value="1"/>
</dbReference>
<accession>A0A9D1P1E2</accession>
<dbReference type="EMBL" id="DVOO01000009">
    <property type="protein sequence ID" value="HIV24689.1"/>
    <property type="molecule type" value="Genomic_DNA"/>
</dbReference>
<feature type="domain" description="HTH tetR-type" evidence="5">
    <location>
        <begin position="4"/>
        <end position="64"/>
    </location>
</feature>
<evidence type="ECO:0000259" key="5">
    <source>
        <dbReference type="PROSITE" id="PS50977"/>
    </source>
</evidence>
<protein>
    <submittedName>
        <fullName evidence="6">TetR/AcrR family transcriptional regulator</fullName>
    </submittedName>
</protein>
<keyword evidence="2 4" id="KW-0238">DNA-binding</keyword>
<organism evidence="6 7">
    <name type="scientific">Candidatus Scatomonas pullistercoris</name>
    <dbReference type="NCBI Taxonomy" id="2840920"/>
    <lineage>
        <taxon>Bacteria</taxon>
        <taxon>Bacillati</taxon>
        <taxon>Bacillota</taxon>
        <taxon>Clostridia</taxon>
        <taxon>Lachnospirales</taxon>
        <taxon>Lachnospiraceae</taxon>
        <taxon>Lachnospiraceae incertae sedis</taxon>
        <taxon>Candidatus Scatomonas</taxon>
    </lineage>
</organism>
<sequence>MQNKNKHDRILDALQMLLRTRSLQTISVSEIAQAAEIGKGSIYYYFPSKDAIFEALIERSYEEPLKTAKELASQSSISPFTRMAMIFQACRNSSSEFLKSETNTAVDAPEKAFLHQRYVSHIVLELKPVLAEIIRQGIRQGEIHFDRPEALAEIVLIVLTVKLDNSIVETSREEVRDTIAGLISLLEKGTENPPGSLNFLMAI</sequence>
<comment type="caution">
    <text evidence="6">The sequence shown here is derived from an EMBL/GenBank/DDBJ whole genome shotgun (WGS) entry which is preliminary data.</text>
</comment>
<evidence type="ECO:0000313" key="6">
    <source>
        <dbReference type="EMBL" id="HIV24689.1"/>
    </source>
</evidence>
<evidence type="ECO:0000256" key="3">
    <source>
        <dbReference type="ARBA" id="ARBA00023163"/>
    </source>
</evidence>
<name>A0A9D1P1E2_9FIRM</name>
<dbReference type="InterPro" id="IPR009057">
    <property type="entry name" value="Homeodomain-like_sf"/>
</dbReference>
<dbReference type="PANTHER" id="PTHR30055">
    <property type="entry name" value="HTH-TYPE TRANSCRIPTIONAL REGULATOR RUTR"/>
    <property type="match status" value="1"/>
</dbReference>
<evidence type="ECO:0000313" key="7">
    <source>
        <dbReference type="Proteomes" id="UP000824169"/>
    </source>
</evidence>
<dbReference type="Pfam" id="PF00440">
    <property type="entry name" value="TetR_N"/>
    <property type="match status" value="1"/>
</dbReference>
<evidence type="ECO:0000256" key="2">
    <source>
        <dbReference type="ARBA" id="ARBA00023125"/>
    </source>
</evidence>
<reference evidence="6" key="1">
    <citation type="submission" date="2020-10" db="EMBL/GenBank/DDBJ databases">
        <authorList>
            <person name="Gilroy R."/>
        </authorList>
    </citation>
    <scope>NUCLEOTIDE SEQUENCE</scope>
    <source>
        <strain evidence="6">CHK188-20938</strain>
    </source>
</reference>
<dbReference type="InterPro" id="IPR050109">
    <property type="entry name" value="HTH-type_TetR-like_transc_reg"/>
</dbReference>